<evidence type="ECO:0000256" key="8">
    <source>
        <dbReference type="ARBA" id="ARBA00022583"/>
    </source>
</evidence>
<dbReference type="OrthoDB" id="1716625at2759"/>
<dbReference type="FunFam" id="1.10.238.10:FF:000055">
    <property type="entry name" value="Intersectin-1 isoform 1"/>
    <property type="match status" value="1"/>
</dbReference>
<comment type="subunit">
    <text evidence="5">Component of the PAN1 actin cytoskeleton-regulatory complex.</text>
</comment>
<dbReference type="InterPro" id="IPR018247">
    <property type="entry name" value="EF_Hand_1_Ca_BS"/>
</dbReference>
<dbReference type="PROSITE" id="PS00018">
    <property type="entry name" value="EF_HAND_1"/>
    <property type="match status" value="1"/>
</dbReference>
<reference evidence="22" key="1">
    <citation type="journal article" date="2020" name="Stud. Mycol.">
        <title>101 Dothideomycetes genomes: a test case for predicting lifestyles and emergence of pathogens.</title>
        <authorList>
            <person name="Haridas S."/>
            <person name="Albert R."/>
            <person name="Binder M."/>
            <person name="Bloem J."/>
            <person name="Labutti K."/>
            <person name="Salamov A."/>
            <person name="Andreopoulos B."/>
            <person name="Baker S."/>
            <person name="Barry K."/>
            <person name="Bills G."/>
            <person name="Bluhm B."/>
            <person name="Cannon C."/>
            <person name="Castanera R."/>
            <person name="Culley D."/>
            <person name="Daum C."/>
            <person name="Ezra D."/>
            <person name="Gonzalez J."/>
            <person name="Henrissat B."/>
            <person name="Kuo A."/>
            <person name="Liang C."/>
            <person name="Lipzen A."/>
            <person name="Lutzoni F."/>
            <person name="Magnuson J."/>
            <person name="Mondo S."/>
            <person name="Nolan M."/>
            <person name="Ohm R."/>
            <person name="Pangilinan J."/>
            <person name="Park H.-J."/>
            <person name="Ramirez L."/>
            <person name="Alfaro M."/>
            <person name="Sun H."/>
            <person name="Tritt A."/>
            <person name="Yoshinaga Y."/>
            <person name="Zwiers L.-H."/>
            <person name="Turgeon B."/>
            <person name="Goodwin S."/>
            <person name="Spatafora J."/>
            <person name="Crous P."/>
            <person name="Grigoriev I."/>
        </authorList>
    </citation>
    <scope>NUCLEOTIDE SEQUENCE</scope>
    <source>
        <strain evidence="22">CBS 161.51</strain>
    </source>
</reference>
<dbReference type="GO" id="GO:0003779">
    <property type="term" value="F:actin binding"/>
    <property type="evidence" value="ECO:0007669"/>
    <property type="project" value="UniProtKB-KW"/>
</dbReference>
<dbReference type="FunFam" id="1.10.238.10:FF:000339">
    <property type="entry name" value="Actin cytoskeleton-regulatory complex protein END3"/>
    <property type="match status" value="1"/>
</dbReference>
<evidence type="ECO:0000256" key="19">
    <source>
        <dbReference type="SAM" id="Coils"/>
    </source>
</evidence>
<dbReference type="GO" id="GO:0016197">
    <property type="term" value="P:endosomal transport"/>
    <property type="evidence" value="ECO:0007669"/>
    <property type="project" value="TreeGrafter"/>
</dbReference>
<dbReference type="Gene3D" id="1.10.238.10">
    <property type="entry name" value="EF-hand"/>
    <property type="match status" value="2"/>
</dbReference>
<evidence type="ECO:0000256" key="13">
    <source>
        <dbReference type="ARBA" id="ARBA00023054"/>
    </source>
</evidence>
<keyword evidence="7" id="KW-0963">Cytoplasm</keyword>
<dbReference type="InterPro" id="IPR025604">
    <property type="entry name" value="End3"/>
</dbReference>
<organism evidence="22 23">
    <name type="scientific">Clathrospora elynae</name>
    <dbReference type="NCBI Taxonomy" id="706981"/>
    <lineage>
        <taxon>Eukaryota</taxon>
        <taxon>Fungi</taxon>
        <taxon>Dikarya</taxon>
        <taxon>Ascomycota</taxon>
        <taxon>Pezizomycotina</taxon>
        <taxon>Dothideomycetes</taxon>
        <taxon>Pleosporomycetidae</taxon>
        <taxon>Pleosporales</taxon>
        <taxon>Diademaceae</taxon>
        <taxon>Clathrospora</taxon>
    </lineage>
</organism>
<dbReference type="GO" id="GO:0007015">
    <property type="term" value="P:actin filament organization"/>
    <property type="evidence" value="ECO:0007669"/>
    <property type="project" value="InterPro"/>
</dbReference>
<evidence type="ECO:0000256" key="6">
    <source>
        <dbReference type="ARBA" id="ARBA00022475"/>
    </source>
</evidence>
<dbReference type="InterPro" id="IPR002048">
    <property type="entry name" value="EF_hand_dom"/>
</dbReference>
<evidence type="ECO:0000256" key="14">
    <source>
        <dbReference type="ARBA" id="ARBA00023136"/>
    </source>
</evidence>
<feature type="domain" description="EH" evidence="20">
    <location>
        <begin position="10"/>
        <end position="100"/>
    </location>
</feature>
<keyword evidence="15" id="KW-0009">Actin-binding</keyword>
<feature type="coiled-coil region" evidence="19">
    <location>
        <begin position="295"/>
        <end position="402"/>
    </location>
</feature>
<evidence type="ECO:0000256" key="18">
    <source>
        <dbReference type="ARBA" id="ARBA00029684"/>
    </source>
</evidence>
<keyword evidence="8" id="KW-0254">Endocytosis</keyword>
<dbReference type="PANTHER" id="PTHR11216">
    <property type="entry name" value="EH DOMAIN"/>
    <property type="match status" value="1"/>
</dbReference>
<dbReference type="SMART" id="SM00054">
    <property type="entry name" value="EFh"/>
    <property type="match status" value="1"/>
</dbReference>
<evidence type="ECO:0000256" key="15">
    <source>
        <dbReference type="ARBA" id="ARBA00023203"/>
    </source>
</evidence>
<dbReference type="GO" id="GO:0010008">
    <property type="term" value="C:endosome membrane"/>
    <property type="evidence" value="ECO:0007669"/>
    <property type="project" value="UniProtKB-SubCell"/>
</dbReference>
<dbReference type="SUPFAM" id="SSF47473">
    <property type="entry name" value="EF-hand"/>
    <property type="match status" value="2"/>
</dbReference>
<keyword evidence="14" id="KW-0472">Membrane</keyword>
<comment type="similarity">
    <text evidence="4">Belongs to the END3 family.</text>
</comment>
<evidence type="ECO:0000256" key="12">
    <source>
        <dbReference type="ARBA" id="ARBA00022837"/>
    </source>
</evidence>
<feature type="domain" description="EH" evidence="20">
    <location>
        <begin position="139"/>
        <end position="228"/>
    </location>
</feature>
<evidence type="ECO:0000256" key="4">
    <source>
        <dbReference type="ARBA" id="ARBA00009909"/>
    </source>
</evidence>
<name>A0A6A5SHA6_9PLEO</name>
<feature type="domain" description="EF-hand" evidence="21">
    <location>
        <begin position="42"/>
        <end position="77"/>
    </location>
</feature>
<keyword evidence="23" id="KW-1185">Reference proteome</keyword>
<evidence type="ECO:0000256" key="17">
    <source>
        <dbReference type="ARBA" id="ARBA00025194"/>
    </source>
</evidence>
<accession>A0A6A5SHA6</accession>
<sequence>MAPNRIEQDEIEKYWEIFTSLAQGGTHLDGAQAAPVLKNSHLRDDQLERVWDLADVDNDGKLDFEEFCVAMRLIFDLINGISSDVPQALPDWLVPESKAHLVQAGRALSGSQPAFEAVDDDDDTPGLRDGFDWYMSPSDKAKYEEIYTANRDGHGNITFDSMAGLFDSLDNVPDSDIRFSWNLVNPKARESVGKDASLAFLHILNQRSEGYRVPRSVPPSLRASFEKAHIDYDVESSANSRWAAKTDDTTSTGRKAKFGDAYLTRLGVGDRAANYGAGKRGGTDFGGRTTEDWEEVRLKKQLRELETKIADVEKEAENRRHGRSKDSKPALVKRELELLLDYKRNTLRDLENDDGGAVKGLGGIREEIETVREQVEGLQSHLERRQEVLGELRREVDEERRR</sequence>
<comment type="function">
    <text evidence="17">Component of the PAN1 actin cytoskeleton-regulatory complex required for the internalization of endosomes during actin-coupled endocytosis. The complex links the site of endocytosis to the cell membrane-associated actin cytoskeleton. Mediates uptake of external molecules and vacuolar degradation of plasma membrane proteins. Plays a role in the proper organization of the cell membrane-associated actin cytoskeleton and promotes its destabilization.</text>
</comment>
<dbReference type="CDD" id="cd00052">
    <property type="entry name" value="EH"/>
    <property type="match status" value="1"/>
</dbReference>
<protein>
    <recommendedName>
        <fullName evidence="18">Endocytosis protein 3</fullName>
    </recommendedName>
</protein>
<keyword evidence="11" id="KW-0967">Endosome</keyword>
<dbReference type="EMBL" id="ML976070">
    <property type="protein sequence ID" value="KAF1940025.1"/>
    <property type="molecule type" value="Genomic_DNA"/>
</dbReference>
<evidence type="ECO:0000256" key="10">
    <source>
        <dbReference type="ARBA" id="ARBA00022737"/>
    </source>
</evidence>
<keyword evidence="9" id="KW-0479">Metal-binding</keyword>
<dbReference type="Pfam" id="PF12761">
    <property type="entry name" value="End3"/>
    <property type="match status" value="1"/>
</dbReference>
<proteinExistence type="inferred from homology"/>
<evidence type="ECO:0000256" key="7">
    <source>
        <dbReference type="ARBA" id="ARBA00022490"/>
    </source>
</evidence>
<evidence type="ECO:0000256" key="5">
    <source>
        <dbReference type="ARBA" id="ARBA00011159"/>
    </source>
</evidence>
<dbReference type="PROSITE" id="PS50031">
    <property type="entry name" value="EH"/>
    <property type="match status" value="2"/>
</dbReference>
<evidence type="ECO:0000313" key="22">
    <source>
        <dbReference type="EMBL" id="KAF1940025.1"/>
    </source>
</evidence>
<evidence type="ECO:0000259" key="21">
    <source>
        <dbReference type="PROSITE" id="PS50222"/>
    </source>
</evidence>
<dbReference type="GO" id="GO:0005886">
    <property type="term" value="C:plasma membrane"/>
    <property type="evidence" value="ECO:0007669"/>
    <property type="project" value="UniProtKB-SubCell"/>
</dbReference>
<evidence type="ECO:0000256" key="1">
    <source>
        <dbReference type="ARBA" id="ARBA00004125"/>
    </source>
</evidence>
<evidence type="ECO:0000313" key="23">
    <source>
        <dbReference type="Proteomes" id="UP000800038"/>
    </source>
</evidence>
<evidence type="ECO:0000259" key="20">
    <source>
        <dbReference type="PROSITE" id="PS50031"/>
    </source>
</evidence>
<evidence type="ECO:0000256" key="11">
    <source>
        <dbReference type="ARBA" id="ARBA00022753"/>
    </source>
</evidence>
<keyword evidence="16" id="KW-0206">Cytoskeleton</keyword>
<dbReference type="GO" id="GO:0005509">
    <property type="term" value="F:calcium ion binding"/>
    <property type="evidence" value="ECO:0007669"/>
    <property type="project" value="InterPro"/>
</dbReference>
<dbReference type="AlphaFoldDB" id="A0A6A5SHA6"/>
<keyword evidence="6" id="KW-1003">Cell membrane</keyword>
<dbReference type="InterPro" id="IPR000261">
    <property type="entry name" value="EH_dom"/>
</dbReference>
<dbReference type="PROSITE" id="PS50222">
    <property type="entry name" value="EF_HAND_2"/>
    <property type="match status" value="1"/>
</dbReference>
<dbReference type="Proteomes" id="UP000800038">
    <property type="component" value="Unassembled WGS sequence"/>
</dbReference>
<gene>
    <name evidence="22" type="ORF">EJ02DRAFT_407353</name>
</gene>
<dbReference type="InterPro" id="IPR011992">
    <property type="entry name" value="EF-hand-dom_pair"/>
</dbReference>
<evidence type="ECO:0000256" key="16">
    <source>
        <dbReference type="ARBA" id="ARBA00023212"/>
    </source>
</evidence>
<dbReference type="SMART" id="SM00027">
    <property type="entry name" value="EH"/>
    <property type="match status" value="2"/>
</dbReference>
<keyword evidence="12" id="KW-0106">Calcium</keyword>
<evidence type="ECO:0000256" key="3">
    <source>
        <dbReference type="ARBA" id="ARBA00004413"/>
    </source>
</evidence>
<keyword evidence="13 19" id="KW-0175">Coiled coil</keyword>
<dbReference type="GO" id="GO:0006897">
    <property type="term" value="P:endocytosis"/>
    <property type="evidence" value="ECO:0007669"/>
    <property type="project" value="UniProtKB-KW"/>
</dbReference>
<evidence type="ECO:0000256" key="9">
    <source>
        <dbReference type="ARBA" id="ARBA00022723"/>
    </source>
</evidence>
<evidence type="ECO:0000256" key="2">
    <source>
        <dbReference type="ARBA" id="ARBA00004134"/>
    </source>
</evidence>
<keyword evidence="10" id="KW-0677">Repeat</keyword>
<comment type="subcellular location">
    <subcellularLocation>
        <location evidence="3">Cell membrane</location>
        <topology evidence="3">Peripheral membrane protein</topology>
        <orientation evidence="3">Cytoplasmic side</orientation>
    </subcellularLocation>
    <subcellularLocation>
        <location evidence="2">Cytoplasm</location>
        <location evidence="2">Cytoskeleton</location>
        <location evidence="2">Actin patch</location>
    </subcellularLocation>
    <subcellularLocation>
        <location evidence="1">Endosome membrane</location>
        <topology evidence="1">Peripheral membrane protein</topology>
        <orientation evidence="1">Cytoplasmic side</orientation>
    </subcellularLocation>
</comment>
<dbReference type="Pfam" id="PF12763">
    <property type="entry name" value="EH"/>
    <property type="match status" value="1"/>
</dbReference>
<dbReference type="GO" id="GO:0030479">
    <property type="term" value="C:actin cortical patch"/>
    <property type="evidence" value="ECO:0007669"/>
    <property type="project" value="UniProtKB-SubCell"/>
</dbReference>